<keyword evidence="2" id="KW-1185">Reference proteome</keyword>
<proteinExistence type="predicted"/>
<dbReference type="EMBL" id="JAXHPO010000073">
    <property type="protein sequence ID" value="MDY6551423.1"/>
    <property type="molecule type" value="Genomic_DNA"/>
</dbReference>
<accession>A0ABU5GM24</accession>
<evidence type="ECO:0008006" key="3">
    <source>
        <dbReference type="Google" id="ProtNLM"/>
    </source>
</evidence>
<reference evidence="1 2" key="1">
    <citation type="journal article" date="2024" name="Syst. Appl. Microbiol.">
        <title>Evidence for the occurrence of Acinetobacter faecalis in cattle feces and its emended description.</title>
        <authorList>
            <person name="Kyselkova M."/>
            <person name="Xanthopoulou K."/>
            <person name="Shestivska V."/>
            <person name="Spanelova P."/>
            <person name="Maixnerova M."/>
            <person name="Higgins P.G."/>
            <person name="Nemec A."/>
        </authorList>
    </citation>
    <scope>NUCLEOTIDE SEQUENCE [LARGE SCALE GENOMIC DNA]</scope>
    <source>
        <strain evidence="1 2">ANC 7225</strain>
    </source>
</reference>
<protein>
    <recommendedName>
        <fullName evidence="3">DUF2750 domain-containing protein</fullName>
    </recommendedName>
</protein>
<organism evidence="1 2">
    <name type="scientific">Acinetobacter faecalis</name>
    <dbReference type="NCBI Taxonomy" id="2665161"/>
    <lineage>
        <taxon>Bacteria</taxon>
        <taxon>Pseudomonadati</taxon>
        <taxon>Pseudomonadota</taxon>
        <taxon>Gammaproteobacteria</taxon>
        <taxon>Moraxellales</taxon>
        <taxon>Moraxellaceae</taxon>
        <taxon>Acinetobacter</taxon>
    </lineage>
</organism>
<sequence>MDIQRQAFQEWYIANHHDGDIHPNQQLLEWSEKGGFYFASSVEDLWEAWQAAKSQAVPEVITIGNELQSWVAVWSFSAKNEDEDYVVVDANLLAEKIEGLTGANQ</sequence>
<gene>
    <name evidence="1" type="ORF">SKM48_11795</name>
</gene>
<evidence type="ECO:0000313" key="1">
    <source>
        <dbReference type="EMBL" id="MDY6551423.1"/>
    </source>
</evidence>
<name>A0ABU5GM24_9GAMM</name>
<comment type="caution">
    <text evidence="1">The sequence shown here is derived from an EMBL/GenBank/DDBJ whole genome shotgun (WGS) entry which is preliminary data.</text>
</comment>
<evidence type="ECO:0000313" key="2">
    <source>
        <dbReference type="Proteomes" id="UP001284094"/>
    </source>
</evidence>
<dbReference type="Proteomes" id="UP001284094">
    <property type="component" value="Unassembled WGS sequence"/>
</dbReference>
<dbReference type="RefSeq" id="WP_321104450.1">
    <property type="nucleotide sequence ID" value="NZ_JAXHPO010000073.1"/>
</dbReference>